<dbReference type="AlphaFoldDB" id="E3I576"/>
<evidence type="ECO:0000256" key="7">
    <source>
        <dbReference type="PROSITE-ProRule" id="PRU01373"/>
    </source>
</evidence>
<feature type="active site" description="Proton donor/acceptor" evidence="7">
    <location>
        <position position="331"/>
    </location>
</feature>
<dbReference type="GO" id="GO:0016740">
    <property type="term" value="F:transferase activity"/>
    <property type="evidence" value="ECO:0007669"/>
    <property type="project" value="UniProtKB-KW"/>
</dbReference>
<dbReference type="HOGENOM" id="CLU_020360_5_2_5"/>
<dbReference type="GO" id="GO:0071555">
    <property type="term" value="P:cell wall organization"/>
    <property type="evidence" value="ECO:0007669"/>
    <property type="project" value="UniProtKB-UniRule"/>
</dbReference>
<comment type="pathway">
    <text evidence="1 7">Cell wall biogenesis; peptidoglycan biosynthesis.</text>
</comment>
<dbReference type="InterPro" id="IPR036365">
    <property type="entry name" value="PGBD-like_sf"/>
</dbReference>
<evidence type="ECO:0000313" key="11">
    <source>
        <dbReference type="Proteomes" id="UP000001399"/>
    </source>
</evidence>
<keyword evidence="3" id="KW-0808">Transferase</keyword>
<dbReference type="Gene3D" id="2.40.440.10">
    <property type="entry name" value="L,D-transpeptidase catalytic domain-like"/>
    <property type="match status" value="1"/>
</dbReference>
<keyword evidence="5 7" id="KW-0573">Peptidoglycan synthesis</keyword>
<dbReference type="eggNOG" id="COG2989">
    <property type="taxonomic scope" value="Bacteria"/>
</dbReference>
<comment type="similarity">
    <text evidence="2">Belongs to the YkuD family.</text>
</comment>
<evidence type="ECO:0000259" key="9">
    <source>
        <dbReference type="PROSITE" id="PS52029"/>
    </source>
</evidence>
<evidence type="ECO:0000256" key="8">
    <source>
        <dbReference type="SAM" id="SignalP"/>
    </source>
</evidence>
<evidence type="ECO:0000256" key="2">
    <source>
        <dbReference type="ARBA" id="ARBA00005992"/>
    </source>
</evidence>
<feature type="active site" description="Nucleophile" evidence="7">
    <location>
        <position position="350"/>
    </location>
</feature>
<keyword evidence="4 7" id="KW-0133">Cell shape</keyword>
<dbReference type="Pfam" id="PF01471">
    <property type="entry name" value="PG_binding_1"/>
    <property type="match status" value="1"/>
</dbReference>
<sequence length="428" mass="48000">MGMMKPRVMAAFVAAAFMVVVGSFGADAQRRGSSIDDWLGFDQSDDSWEQPMRDRAFQREWETQPERGFPTLAKENIATTKTAIKQYAEIVARGGWPQLPPIELRTGMSHPAVVQLRTRLQVTGDLQAYGGYPEVFDSYVEQAVKRAQERHGIPPTGFLDQTTIEALNVPASARLRQLRTNLARLQSLVPGTPAGKYVIVNIPAAQIEAVNNNQVISRHAGVVGKPDRPSPLLNSAIEEINFNKEWVVPPTVLKYDLVPKGRGGQDVLAKYKIDAYATHEDYQKGKKLDASQIDWSSDAPLRYFYVQAPGDENPLGFAKINFASPQGVYMHDTPGQSVFQRSFRADSSGCIRVQNIHQLVAWLLEDNGWSVQQVLRMKQSGERLFVRLKKRVPLYWTYITAWSTPDGTVQFRRDIYRKDGVEAIASAY</sequence>
<evidence type="ECO:0000256" key="4">
    <source>
        <dbReference type="ARBA" id="ARBA00022960"/>
    </source>
</evidence>
<protein>
    <submittedName>
        <fullName evidence="10">Peptidoglycan-binding domain 1 protein</fullName>
    </submittedName>
</protein>
<dbReference type="InterPro" id="IPR052905">
    <property type="entry name" value="LD-transpeptidase_YkuD-like"/>
</dbReference>
<dbReference type="GO" id="GO:0008360">
    <property type="term" value="P:regulation of cell shape"/>
    <property type="evidence" value="ECO:0007669"/>
    <property type="project" value="UniProtKB-UniRule"/>
</dbReference>
<dbReference type="InterPro" id="IPR005490">
    <property type="entry name" value="LD_TPept_cat_dom"/>
</dbReference>
<feature type="chain" id="PRO_5003171156" evidence="8">
    <location>
        <begin position="29"/>
        <end position="428"/>
    </location>
</feature>
<evidence type="ECO:0000313" key="10">
    <source>
        <dbReference type="EMBL" id="ADP70526.1"/>
    </source>
</evidence>
<evidence type="ECO:0000256" key="5">
    <source>
        <dbReference type="ARBA" id="ARBA00022984"/>
    </source>
</evidence>
<reference evidence="11" key="1">
    <citation type="journal article" date="2011" name="J. Bacteriol.">
        <title>Genome sequences of eight morphologically diverse alphaproteobacteria.</title>
        <authorList>
            <consortium name="US DOE Joint Genome Institute"/>
            <person name="Brown P.J."/>
            <person name="Kysela D.T."/>
            <person name="Buechlein A."/>
            <person name="Hemmerich C."/>
            <person name="Brun Y.V."/>
        </authorList>
    </citation>
    <scope>NUCLEOTIDE SEQUENCE [LARGE SCALE GENOMIC DNA]</scope>
    <source>
        <strain evidence="11">ATCC 17100 / ATH 3.1.1 / DSM 162 / LMG 4299</strain>
    </source>
</reference>
<dbReference type="Proteomes" id="UP000001399">
    <property type="component" value="Chromosome"/>
</dbReference>
<organism evidence="10 11">
    <name type="scientific">Rhodomicrobium vannielii (strain ATCC 17100 / DSM 162 / LMG 4299 / NCIMB 10020 / ATH 3.1.1)</name>
    <dbReference type="NCBI Taxonomy" id="648757"/>
    <lineage>
        <taxon>Bacteria</taxon>
        <taxon>Pseudomonadati</taxon>
        <taxon>Pseudomonadota</taxon>
        <taxon>Alphaproteobacteria</taxon>
        <taxon>Hyphomicrobiales</taxon>
        <taxon>Hyphomicrobiaceae</taxon>
        <taxon>Rhodomicrobium</taxon>
    </lineage>
</organism>
<dbReference type="SUPFAM" id="SSF141523">
    <property type="entry name" value="L,D-transpeptidase catalytic domain-like"/>
    <property type="match status" value="1"/>
</dbReference>
<name>E3I576_RHOVT</name>
<dbReference type="OrthoDB" id="9778545at2"/>
<dbReference type="InterPro" id="IPR038063">
    <property type="entry name" value="Transpep_catalytic_dom"/>
</dbReference>
<dbReference type="GO" id="GO:0009252">
    <property type="term" value="P:peptidoglycan biosynthetic process"/>
    <property type="evidence" value="ECO:0007669"/>
    <property type="project" value="UniProtKB-UniPathway"/>
</dbReference>
<proteinExistence type="inferred from homology"/>
<dbReference type="PANTHER" id="PTHR41533">
    <property type="entry name" value="L,D-TRANSPEPTIDASE HI_1667-RELATED"/>
    <property type="match status" value="1"/>
</dbReference>
<dbReference type="SUPFAM" id="SSF47090">
    <property type="entry name" value="PGBD-like"/>
    <property type="match status" value="1"/>
</dbReference>
<keyword evidence="6 7" id="KW-0961">Cell wall biogenesis/degradation</keyword>
<accession>E3I576</accession>
<evidence type="ECO:0000256" key="6">
    <source>
        <dbReference type="ARBA" id="ARBA00023316"/>
    </source>
</evidence>
<dbReference type="STRING" id="648757.Rvan_1264"/>
<gene>
    <name evidence="10" type="ordered locus">Rvan_1264</name>
</gene>
<dbReference type="Gene3D" id="1.10.101.10">
    <property type="entry name" value="PGBD-like superfamily/PGBD"/>
    <property type="match status" value="1"/>
</dbReference>
<keyword evidence="11" id="KW-1185">Reference proteome</keyword>
<dbReference type="PROSITE" id="PS52029">
    <property type="entry name" value="LD_TPASE"/>
    <property type="match status" value="1"/>
</dbReference>
<feature type="domain" description="L,D-TPase catalytic" evidence="9">
    <location>
        <begin position="196"/>
        <end position="374"/>
    </location>
</feature>
<dbReference type="InterPro" id="IPR002477">
    <property type="entry name" value="Peptidoglycan-bd-like"/>
</dbReference>
<dbReference type="GO" id="GO:0004180">
    <property type="term" value="F:carboxypeptidase activity"/>
    <property type="evidence" value="ECO:0007669"/>
    <property type="project" value="UniProtKB-ARBA"/>
</dbReference>
<evidence type="ECO:0000256" key="1">
    <source>
        <dbReference type="ARBA" id="ARBA00004752"/>
    </source>
</evidence>
<dbReference type="PANTHER" id="PTHR41533:SF2">
    <property type="entry name" value="BLR7131 PROTEIN"/>
    <property type="match status" value="1"/>
</dbReference>
<keyword evidence="8" id="KW-0732">Signal</keyword>
<feature type="signal peptide" evidence="8">
    <location>
        <begin position="1"/>
        <end position="28"/>
    </location>
</feature>
<dbReference type="Pfam" id="PF03734">
    <property type="entry name" value="YkuD"/>
    <property type="match status" value="1"/>
</dbReference>
<evidence type="ECO:0000256" key="3">
    <source>
        <dbReference type="ARBA" id="ARBA00022679"/>
    </source>
</evidence>
<dbReference type="UniPathway" id="UPA00219"/>
<dbReference type="KEGG" id="rva:Rvan_1264"/>
<dbReference type="InterPro" id="IPR036366">
    <property type="entry name" value="PGBDSf"/>
</dbReference>
<dbReference type="EMBL" id="CP002292">
    <property type="protein sequence ID" value="ADP70526.1"/>
    <property type="molecule type" value="Genomic_DNA"/>
</dbReference>
<dbReference type="CDD" id="cd16913">
    <property type="entry name" value="YkuD_like"/>
    <property type="match status" value="1"/>
</dbReference>